<organism evidence="4 5">
    <name type="scientific">Novosphingobium organovorum</name>
    <dbReference type="NCBI Taxonomy" id="2930092"/>
    <lineage>
        <taxon>Bacteria</taxon>
        <taxon>Pseudomonadati</taxon>
        <taxon>Pseudomonadota</taxon>
        <taxon>Alphaproteobacteria</taxon>
        <taxon>Sphingomonadales</taxon>
        <taxon>Sphingomonadaceae</taxon>
        <taxon>Novosphingobium</taxon>
    </lineage>
</organism>
<dbReference type="EMBL" id="JALHLF010000007">
    <property type="protein sequence ID" value="MCJ2181793.1"/>
    <property type="molecule type" value="Genomic_DNA"/>
</dbReference>
<evidence type="ECO:0000259" key="3">
    <source>
        <dbReference type="SMART" id="SM00822"/>
    </source>
</evidence>
<gene>
    <name evidence="4" type="ORF">MTR62_03600</name>
</gene>
<proteinExistence type="inferred from homology"/>
<feature type="domain" description="Ketoreductase" evidence="3">
    <location>
        <begin position="10"/>
        <end position="188"/>
    </location>
</feature>
<dbReference type="Gene3D" id="3.40.50.720">
    <property type="entry name" value="NAD(P)-binding Rossmann-like Domain"/>
    <property type="match status" value="1"/>
</dbReference>
<comment type="caution">
    <text evidence="4">The sequence shown here is derived from an EMBL/GenBank/DDBJ whole genome shotgun (WGS) entry which is preliminary data.</text>
</comment>
<comment type="similarity">
    <text evidence="1">Belongs to the short-chain dehydrogenases/reductases (SDR) family.</text>
</comment>
<accession>A0ABT0B9V9</accession>
<evidence type="ECO:0000256" key="1">
    <source>
        <dbReference type="ARBA" id="ARBA00006484"/>
    </source>
</evidence>
<evidence type="ECO:0000256" key="2">
    <source>
        <dbReference type="ARBA" id="ARBA00023002"/>
    </source>
</evidence>
<evidence type="ECO:0000313" key="4">
    <source>
        <dbReference type="EMBL" id="MCJ2181793.1"/>
    </source>
</evidence>
<dbReference type="Proteomes" id="UP001162881">
    <property type="component" value="Unassembled WGS sequence"/>
</dbReference>
<dbReference type="InterPro" id="IPR002347">
    <property type="entry name" value="SDR_fam"/>
</dbReference>
<dbReference type="Pfam" id="PF13561">
    <property type="entry name" value="adh_short_C2"/>
    <property type="match status" value="1"/>
</dbReference>
<dbReference type="PANTHER" id="PTHR43477">
    <property type="entry name" value="DIHYDROANTICAPSIN 7-DEHYDROGENASE"/>
    <property type="match status" value="1"/>
</dbReference>
<dbReference type="SUPFAM" id="SSF51735">
    <property type="entry name" value="NAD(P)-binding Rossmann-fold domains"/>
    <property type="match status" value="1"/>
</dbReference>
<protein>
    <submittedName>
        <fullName evidence="4">SDR family oxidoreductase</fullName>
    </submittedName>
</protein>
<dbReference type="InterPro" id="IPR051122">
    <property type="entry name" value="SDR_DHRS6-like"/>
</dbReference>
<dbReference type="PANTHER" id="PTHR43477:SF1">
    <property type="entry name" value="DIHYDROANTICAPSIN 7-DEHYDROGENASE"/>
    <property type="match status" value="1"/>
</dbReference>
<sequence length="253" mass="26047">MARADRFTAKRVVVLGGNSGIGLACAQGFAAEGARVCLTGRNPETIAAALATIPGARGESVDIADLAAMDAFYAGVAQEEGGIDVLLVNAGMGGFALIDTLTPDYWDEVHAINLRGCVFAMQKALALMGEGAAIVVTGSIGGHAFVPGNLAYGAAKAGLALAMRQFAGECVRRAIRVNMVSPGPIETPLLYRNPGMDERAVAGLREQMIAAVPMRRMGTAREVADAVLFLASHEASFITAANLMVDGGALEIG</sequence>
<keyword evidence="5" id="KW-1185">Reference proteome</keyword>
<dbReference type="SMART" id="SM00822">
    <property type="entry name" value="PKS_KR"/>
    <property type="match status" value="1"/>
</dbReference>
<keyword evidence="2" id="KW-0560">Oxidoreductase</keyword>
<dbReference type="RefSeq" id="WP_244017030.1">
    <property type="nucleotide sequence ID" value="NZ_JALHLF010000007.1"/>
</dbReference>
<dbReference type="InterPro" id="IPR036291">
    <property type="entry name" value="NAD(P)-bd_dom_sf"/>
</dbReference>
<dbReference type="PRINTS" id="PR00081">
    <property type="entry name" value="GDHRDH"/>
</dbReference>
<reference evidence="4" key="1">
    <citation type="submission" date="2022-03" db="EMBL/GenBank/DDBJ databases">
        <title>Identification of a novel bacterium isolated from mangrove sediments.</title>
        <authorList>
            <person name="Pan X."/>
        </authorList>
    </citation>
    <scope>NUCLEOTIDE SEQUENCE</scope>
    <source>
        <strain evidence="4">B1949</strain>
    </source>
</reference>
<name>A0ABT0B9V9_9SPHN</name>
<dbReference type="InterPro" id="IPR057326">
    <property type="entry name" value="KR_dom"/>
</dbReference>
<evidence type="ECO:0000313" key="5">
    <source>
        <dbReference type="Proteomes" id="UP001162881"/>
    </source>
</evidence>
<dbReference type="PROSITE" id="PS51257">
    <property type="entry name" value="PROKAR_LIPOPROTEIN"/>
    <property type="match status" value="1"/>
</dbReference>
<dbReference type="CDD" id="cd05233">
    <property type="entry name" value="SDR_c"/>
    <property type="match status" value="1"/>
</dbReference>